<dbReference type="AlphaFoldDB" id="A0A2B7WEB2"/>
<keyword evidence="2" id="KW-1185">Reference proteome</keyword>
<evidence type="ECO:0000313" key="2">
    <source>
        <dbReference type="Proteomes" id="UP000223968"/>
    </source>
</evidence>
<dbReference type="EMBL" id="PDNB01000512">
    <property type="protein sequence ID" value="PGG94936.1"/>
    <property type="molecule type" value="Genomic_DNA"/>
</dbReference>
<evidence type="ECO:0000313" key="1">
    <source>
        <dbReference type="EMBL" id="PGG94936.1"/>
    </source>
</evidence>
<gene>
    <name evidence="1" type="ORF">AJ79_10353</name>
</gene>
<name>A0A2B7WEB2_9EURO</name>
<comment type="caution">
    <text evidence="1">The sequence shown here is derived from an EMBL/GenBank/DDBJ whole genome shotgun (WGS) entry which is preliminary data.</text>
</comment>
<protein>
    <submittedName>
        <fullName evidence="1">Uncharacterized protein</fullName>
    </submittedName>
</protein>
<sequence length="73" mass="8256">MSDMITSALSLYLHQKMLLKRLNCLRFMISGDHHHLIIHDEDVMILKAFIVKSDADDLSASGQLLSSDVNTEQ</sequence>
<accession>A0A2B7WEB2</accession>
<organism evidence="1 2">
    <name type="scientific">Helicocarpus griseus UAMH5409</name>
    <dbReference type="NCBI Taxonomy" id="1447875"/>
    <lineage>
        <taxon>Eukaryota</taxon>
        <taxon>Fungi</taxon>
        <taxon>Dikarya</taxon>
        <taxon>Ascomycota</taxon>
        <taxon>Pezizomycotina</taxon>
        <taxon>Eurotiomycetes</taxon>
        <taxon>Eurotiomycetidae</taxon>
        <taxon>Onygenales</taxon>
        <taxon>Ajellomycetaceae</taxon>
        <taxon>Helicocarpus</taxon>
    </lineage>
</organism>
<proteinExistence type="predicted"/>
<dbReference type="Proteomes" id="UP000223968">
    <property type="component" value="Unassembled WGS sequence"/>
</dbReference>
<reference evidence="1 2" key="1">
    <citation type="submission" date="2017-10" db="EMBL/GenBank/DDBJ databases">
        <title>Comparative genomics in systemic dimorphic fungi from Ajellomycetaceae.</title>
        <authorList>
            <person name="Munoz J.F."/>
            <person name="Mcewen J.G."/>
            <person name="Clay O.K."/>
            <person name="Cuomo C.A."/>
        </authorList>
    </citation>
    <scope>NUCLEOTIDE SEQUENCE [LARGE SCALE GENOMIC DNA]</scope>
    <source>
        <strain evidence="1 2">UAMH5409</strain>
    </source>
</reference>